<keyword evidence="2" id="KW-0449">Lipoprotein</keyword>
<comment type="caution">
    <text evidence="2">The sequence shown here is derived from an EMBL/GenBank/DDBJ whole genome shotgun (WGS) entry which is preliminary data.</text>
</comment>
<evidence type="ECO:0000313" key="3">
    <source>
        <dbReference type="Proteomes" id="UP000640725"/>
    </source>
</evidence>
<evidence type="ECO:0000313" key="2">
    <source>
        <dbReference type="EMBL" id="MBE9143185.1"/>
    </source>
</evidence>
<proteinExistence type="predicted"/>
<dbReference type="Gene3D" id="3.40.50.11550">
    <property type="match status" value="1"/>
</dbReference>
<sequence length="305" mass="35271">MKICLFKPALSYSLGVLLGCGFPTLTQQGLATPLSESSAIFNQNNRNNLMQKLAQTDIIYLGETHNNVKDHQAQLQLIQALFRQNPKIAIAMEMFQRPYQTVLNQYLTGEITESQLIEKSQYNQRWGFPWENYAEIVRFAQQQKIPILAINTPTEITRKVAREGLESLTQSEQQYIPPLSEIDLNPAEYREMLLEIYQQYHQGNHGNSENFERFFQAQILWDETMADAIANFVKNNPDFQVIVLAGQGHIVYGYGIPNRVKRRFIDHPLIQKSILFQSQDEESLLSEDSAIADFIWQHEANFRQK</sequence>
<dbReference type="EMBL" id="JADEWU010000013">
    <property type="protein sequence ID" value="MBE9143185.1"/>
    <property type="molecule type" value="Genomic_DNA"/>
</dbReference>
<dbReference type="CDD" id="cd14727">
    <property type="entry name" value="ChanN-like"/>
    <property type="match status" value="1"/>
</dbReference>
<evidence type="ECO:0000259" key="1">
    <source>
        <dbReference type="Pfam" id="PF04187"/>
    </source>
</evidence>
<dbReference type="PROSITE" id="PS51257">
    <property type="entry name" value="PROKAR_LIPOPROTEIN"/>
    <property type="match status" value="1"/>
</dbReference>
<gene>
    <name evidence="2" type="ORF">IQ236_08110</name>
</gene>
<dbReference type="Pfam" id="PF04187">
    <property type="entry name" value="Cofac_haem_bdg"/>
    <property type="match status" value="1"/>
</dbReference>
<protein>
    <submittedName>
        <fullName evidence="2">ChaN family lipoprotein</fullName>
    </submittedName>
</protein>
<dbReference type="InterPro" id="IPR007314">
    <property type="entry name" value="Cofac_haem-bd_dom"/>
</dbReference>
<accession>A0ABR9U9R2</accession>
<organism evidence="2 3">
    <name type="scientific">Planktothrix mougeotii LEGE 06226</name>
    <dbReference type="NCBI Taxonomy" id="1828728"/>
    <lineage>
        <taxon>Bacteria</taxon>
        <taxon>Bacillati</taxon>
        <taxon>Cyanobacteriota</taxon>
        <taxon>Cyanophyceae</taxon>
        <taxon>Oscillatoriophycideae</taxon>
        <taxon>Oscillatoriales</taxon>
        <taxon>Microcoleaceae</taxon>
        <taxon>Planktothrix</taxon>
    </lineage>
</organism>
<name>A0ABR9U9R2_9CYAN</name>
<dbReference type="Proteomes" id="UP000640725">
    <property type="component" value="Unassembled WGS sequence"/>
</dbReference>
<reference evidence="2 3" key="1">
    <citation type="submission" date="2020-10" db="EMBL/GenBank/DDBJ databases">
        <authorList>
            <person name="Castelo-Branco R."/>
            <person name="Eusebio N."/>
            <person name="Adriana R."/>
            <person name="Vieira A."/>
            <person name="Brugerolle De Fraissinette N."/>
            <person name="Rezende De Castro R."/>
            <person name="Schneider M.P."/>
            <person name="Vasconcelos V."/>
            <person name="Leao P.N."/>
        </authorList>
    </citation>
    <scope>NUCLEOTIDE SEQUENCE [LARGE SCALE GENOMIC DNA]</scope>
    <source>
        <strain evidence="2 3">LEGE 06226</strain>
    </source>
</reference>
<keyword evidence="3" id="KW-1185">Reference proteome</keyword>
<dbReference type="SUPFAM" id="SSF159501">
    <property type="entry name" value="EreA/ChaN-like"/>
    <property type="match status" value="1"/>
</dbReference>
<feature type="domain" description="Haem-binding uptake Tiki superfamily ChaN" evidence="1">
    <location>
        <begin position="49"/>
        <end position="260"/>
    </location>
</feature>
<dbReference type="RefSeq" id="WP_193868798.1">
    <property type="nucleotide sequence ID" value="NZ_JADEWU010000013.1"/>
</dbReference>